<dbReference type="NCBIfam" id="TIGR02695">
    <property type="entry name" value="azurin"/>
    <property type="match status" value="1"/>
</dbReference>
<dbReference type="STRING" id="194197.BWD09_01075"/>
<name>A0A1X3DG03_9NEIS</name>
<dbReference type="AlphaFoldDB" id="A0A1X3DG03"/>
<dbReference type="InterPro" id="IPR000923">
    <property type="entry name" value="BlueCu_1"/>
</dbReference>
<keyword evidence="2" id="KW-0813">Transport</keyword>
<dbReference type="PANTHER" id="PTHR38439:SF2">
    <property type="entry name" value="OUTER MEMBRANE PROTEIN H.8"/>
    <property type="match status" value="1"/>
</dbReference>
<keyword evidence="4" id="KW-0249">Electron transport</keyword>
<evidence type="ECO:0000256" key="1">
    <source>
        <dbReference type="ARBA" id="ARBA00004459"/>
    </source>
</evidence>
<dbReference type="OrthoDB" id="9814063at2"/>
<evidence type="ECO:0000313" key="8">
    <source>
        <dbReference type="EMBL" id="OSI18879.1"/>
    </source>
</evidence>
<keyword evidence="6" id="KW-0732">Signal</keyword>
<dbReference type="InterPro" id="IPR050845">
    <property type="entry name" value="Cu-binding_ET"/>
</dbReference>
<evidence type="ECO:0000259" key="7">
    <source>
        <dbReference type="Pfam" id="PF00127"/>
    </source>
</evidence>
<dbReference type="GeneID" id="94580526"/>
<gene>
    <name evidence="8" type="ORF">BWD09_01075</name>
</gene>
<dbReference type="InterPro" id="IPR008972">
    <property type="entry name" value="Cupredoxin"/>
</dbReference>
<keyword evidence="3" id="KW-0479">Metal-binding</keyword>
<proteinExistence type="predicted"/>
<reference evidence="9" key="1">
    <citation type="submission" date="2017-01" db="EMBL/GenBank/DDBJ databases">
        <authorList>
            <person name="Wolfgang W.J."/>
            <person name="Cole J."/>
            <person name="Wroblewski D."/>
            <person name="Mcginnis J."/>
            <person name="Musser K.A."/>
        </authorList>
    </citation>
    <scope>NUCLEOTIDE SEQUENCE [LARGE SCALE GENOMIC DNA]</scope>
    <source>
        <strain evidence="9">DSM 19151</strain>
    </source>
</reference>
<dbReference type="PROSITE" id="PS51257">
    <property type="entry name" value="PROKAR_LIPOPROTEIN"/>
    <property type="match status" value="1"/>
</dbReference>
<dbReference type="EMBL" id="MTBO01000001">
    <property type="protein sequence ID" value="OSI18879.1"/>
    <property type="molecule type" value="Genomic_DNA"/>
</dbReference>
<dbReference type="CDD" id="cd13922">
    <property type="entry name" value="Azurin"/>
    <property type="match status" value="1"/>
</dbReference>
<dbReference type="GO" id="GO:0009055">
    <property type="term" value="F:electron transfer activity"/>
    <property type="evidence" value="ECO:0007669"/>
    <property type="project" value="InterPro"/>
</dbReference>
<dbReference type="InterPro" id="IPR014068">
    <property type="entry name" value="Azurin"/>
</dbReference>
<evidence type="ECO:0000256" key="3">
    <source>
        <dbReference type="ARBA" id="ARBA00022723"/>
    </source>
</evidence>
<dbReference type="Gene3D" id="2.60.40.420">
    <property type="entry name" value="Cupredoxins - blue copper proteins"/>
    <property type="match status" value="1"/>
</dbReference>
<comment type="subcellular location">
    <subcellularLocation>
        <location evidence="1">Cell outer membrane</location>
        <topology evidence="1">Lipid-anchor</topology>
    </subcellularLocation>
</comment>
<evidence type="ECO:0000256" key="2">
    <source>
        <dbReference type="ARBA" id="ARBA00022448"/>
    </source>
</evidence>
<dbReference type="Pfam" id="PF00127">
    <property type="entry name" value="Copper-bind"/>
    <property type="match status" value="1"/>
</dbReference>
<feature type="domain" description="Blue (type 1) copper" evidence="7">
    <location>
        <begin position="61"/>
        <end position="186"/>
    </location>
</feature>
<accession>A0A1X3DG03</accession>
<dbReference type="Proteomes" id="UP000193118">
    <property type="component" value="Unassembled WGS sequence"/>
</dbReference>
<dbReference type="GO" id="GO:0005507">
    <property type="term" value="F:copper ion binding"/>
    <property type="evidence" value="ECO:0007669"/>
    <property type="project" value="InterPro"/>
</dbReference>
<feature type="chain" id="PRO_5013140746" evidence="6">
    <location>
        <begin position="20"/>
        <end position="188"/>
    </location>
</feature>
<dbReference type="SUPFAM" id="SSF49503">
    <property type="entry name" value="Cupredoxins"/>
    <property type="match status" value="1"/>
</dbReference>
<protein>
    <submittedName>
        <fullName evidence="8">Azurin</fullName>
    </submittedName>
</protein>
<feature type="signal peptide" evidence="6">
    <location>
        <begin position="1"/>
        <end position="19"/>
    </location>
</feature>
<dbReference type="PANTHER" id="PTHR38439">
    <property type="entry name" value="AURACYANIN-B"/>
    <property type="match status" value="1"/>
</dbReference>
<evidence type="ECO:0000256" key="4">
    <source>
        <dbReference type="ARBA" id="ARBA00022982"/>
    </source>
</evidence>
<evidence type="ECO:0000256" key="5">
    <source>
        <dbReference type="ARBA" id="ARBA00023008"/>
    </source>
</evidence>
<organism evidence="8 9">
    <name type="scientific">Neisseria dentiae</name>
    <dbReference type="NCBI Taxonomy" id="194197"/>
    <lineage>
        <taxon>Bacteria</taxon>
        <taxon>Pseudomonadati</taxon>
        <taxon>Pseudomonadota</taxon>
        <taxon>Betaproteobacteria</taxon>
        <taxon>Neisseriales</taxon>
        <taxon>Neisseriaceae</taxon>
        <taxon>Neisseria</taxon>
    </lineage>
</organism>
<dbReference type="PROSITE" id="PS00196">
    <property type="entry name" value="COPPER_BLUE"/>
    <property type="match status" value="1"/>
</dbReference>
<evidence type="ECO:0000256" key="6">
    <source>
        <dbReference type="SAM" id="SignalP"/>
    </source>
</evidence>
<keyword evidence="5" id="KW-0186">Copper</keyword>
<dbReference type="GO" id="GO:0009279">
    <property type="term" value="C:cell outer membrane"/>
    <property type="evidence" value="ECO:0007669"/>
    <property type="project" value="UniProtKB-SubCell"/>
</dbReference>
<evidence type="ECO:0000313" key="9">
    <source>
        <dbReference type="Proteomes" id="UP000193118"/>
    </source>
</evidence>
<keyword evidence="9" id="KW-1185">Reference proteome</keyword>
<dbReference type="InterPro" id="IPR028871">
    <property type="entry name" value="BlueCu_1_BS"/>
</dbReference>
<comment type="caution">
    <text evidence="8">The sequence shown here is derived from an EMBL/GenBank/DDBJ whole genome shotgun (WGS) entry which is preliminary data.</text>
</comment>
<sequence length="188" mass="19121">MKIYLALISAAALTLSACSQEPAAPAASAPAGSAASAEASAASSPAASDAAPAAASSADTACQTVIEAGDDMKYNKTEINISKSCKEYTITLKHMGTMPKAAMGHDLVIAKSEDVDGVAKDGATAGAENDFIKAGDERIIAHTKLIGGGEEVTVKVDTGKFSAGNKYEFFCTFPGHLAMMRGTVNLVD</sequence>
<dbReference type="RefSeq" id="WP_085364885.1">
    <property type="nucleotide sequence ID" value="NZ_CAUJPZ010000003.1"/>
</dbReference>